<dbReference type="AlphaFoldDB" id="A0A328BAL1"/>
<evidence type="ECO:0000313" key="2">
    <source>
        <dbReference type="Proteomes" id="UP000248553"/>
    </source>
</evidence>
<dbReference type="Gene3D" id="1.25.10.10">
    <property type="entry name" value="Leucine-rich Repeat Variant"/>
    <property type="match status" value="1"/>
</dbReference>
<dbReference type="EMBL" id="QHKM01000008">
    <property type="protein sequence ID" value="RAK63809.1"/>
    <property type="molecule type" value="Genomic_DNA"/>
</dbReference>
<dbReference type="Proteomes" id="UP000248553">
    <property type="component" value="Unassembled WGS sequence"/>
</dbReference>
<protein>
    <recommendedName>
        <fullName evidence="3">HEAT repeat domain-containing protein</fullName>
    </recommendedName>
</protein>
<accession>A0A328BAL1</accession>
<proteinExistence type="predicted"/>
<evidence type="ECO:0008006" key="3">
    <source>
        <dbReference type="Google" id="ProtNLM"/>
    </source>
</evidence>
<evidence type="ECO:0000313" key="1">
    <source>
        <dbReference type="EMBL" id="RAK63809.1"/>
    </source>
</evidence>
<dbReference type="InterPro" id="IPR016024">
    <property type="entry name" value="ARM-type_fold"/>
</dbReference>
<keyword evidence="2" id="KW-1185">Reference proteome</keyword>
<name>A0A328BAL1_9BACT</name>
<dbReference type="RefSeq" id="WP_111479927.1">
    <property type="nucleotide sequence ID" value="NZ_QHKM01000008.1"/>
</dbReference>
<comment type="caution">
    <text evidence="1">The sequence shown here is derived from an EMBL/GenBank/DDBJ whole genome shotgun (WGS) entry which is preliminary data.</text>
</comment>
<dbReference type="Pfam" id="PF13646">
    <property type="entry name" value="HEAT_2"/>
    <property type="match status" value="1"/>
</dbReference>
<dbReference type="InterPro" id="IPR011989">
    <property type="entry name" value="ARM-like"/>
</dbReference>
<gene>
    <name evidence="1" type="ORF">DLM85_19865</name>
</gene>
<organism evidence="1 2">
    <name type="scientific">Hymenobacter edaphi</name>
    <dbReference type="NCBI Taxonomy" id="2211146"/>
    <lineage>
        <taxon>Bacteria</taxon>
        <taxon>Pseudomonadati</taxon>
        <taxon>Bacteroidota</taxon>
        <taxon>Cytophagia</taxon>
        <taxon>Cytophagales</taxon>
        <taxon>Hymenobacteraceae</taxon>
        <taxon>Hymenobacter</taxon>
    </lineage>
</organism>
<sequence length="171" mass="18721">MPSSSVAPLQALVFVEDWPIARSAFQQLTALGSSEVVAFYLSLLEHPNALLRNQAAYGLADIGNPQAVPALLRAIFKPEHVDNNGSIVYALLQFDCADLLEEIMLIIFYHGAEASFTANVALQEQAFNVTLAQKISIQHHWQLVKANPSEAVVSLGIDYLDEVLDELFEGV</sequence>
<dbReference type="SUPFAM" id="SSF48371">
    <property type="entry name" value="ARM repeat"/>
    <property type="match status" value="1"/>
</dbReference>
<reference evidence="2" key="1">
    <citation type="submission" date="2018-05" db="EMBL/GenBank/DDBJ databases">
        <authorList>
            <person name="Nie L."/>
        </authorList>
    </citation>
    <scope>NUCLEOTIDE SEQUENCE [LARGE SCALE GENOMIC DNA]</scope>
    <source>
        <strain evidence="2">NL</strain>
    </source>
</reference>